<name>A0ABR1QVQ3_9PEZI</name>
<protein>
    <recommendedName>
        <fullName evidence="3">Rhodanese domain-containing protein</fullName>
    </recommendedName>
</protein>
<dbReference type="InterPro" id="IPR040632">
    <property type="entry name" value="Sulfotransfer_4"/>
</dbReference>
<proteinExistence type="predicted"/>
<dbReference type="InterPro" id="IPR027417">
    <property type="entry name" value="P-loop_NTPase"/>
</dbReference>
<dbReference type="EMBL" id="JAQQWE010000001">
    <property type="protein sequence ID" value="KAK7966739.1"/>
    <property type="molecule type" value="Genomic_DNA"/>
</dbReference>
<evidence type="ECO:0008006" key="3">
    <source>
        <dbReference type="Google" id="ProtNLM"/>
    </source>
</evidence>
<dbReference type="GeneID" id="92070300"/>
<dbReference type="Proteomes" id="UP001391051">
    <property type="component" value="Unassembled WGS sequence"/>
</dbReference>
<comment type="caution">
    <text evidence="1">The sequence shown here is derived from an EMBL/GenBank/DDBJ whole genome shotgun (WGS) entry which is preliminary data.</text>
</comment>
<gene>
    <name evidence="1" type="ORF">PG986_001016</name>
</gene>
<reference evidence="1 2" key="1">
    <citation type="submission" date="2023-01" db="EMBL/GenBank/DDBJ databases">
        <title>Analysis of 21 Apiospora genomes using comparative genomics revels a genus with tremendous synthesis potential of carbohydrate active enzymes and secondary metabolites.</title>
        <authorList>
            <person name="Sorensen T."/>
        </authorList>
    </citation>
    <scope>NUCLEOTIDE SEQUENCE [LARGE SCALE GENOMIC DNA]</scope>
    <source>
        <strain evidence="1 2">CBS 24483</strain>
    </source>
</reference>
<dbReference type="PANTHER" id="PTHR36978:SF4">
    <property type="entry name" value="P-LOOP CONTAINING NUCLEOSIDE TRIPHOSPHATE HYDROLASE PROTEIN"/>
    <property type="match status" value="1"/>
</dbReference>
<dbReference type="Pfam" id="PF17784">
    <property type="entry name" value="Sulfotransfer_4"/>
    <property type="match status" value="1"/>
</dbReference>
<evidence type="ECO:0000313" key="2">
    <source>
        <dbReference type="Proteomes" id="UP001391051"/>
    </source>
</evidence>
<dbReference type="Gene3D" id="3.40.50.300">
    <property type="entry name" value="P-loop containing nucleotide triphosphate hydrolases"/>
    <property type="match status" value="1"/>
</dbReference>
<accession>A0ABR1QVQ3</accession>
<dbReference type="PANTHER" id="PTHR36978">
    <property type="entry name" value="P-LOOP CONTAINING NUCLEOTIDE TRIPHOSPHATE HYDROLASE"/>
    <property type="match status" value="1"/>
</dbReference>
<keyword evidence="2" id="KW-1185">Reference proteome</keyword>
<organism evidence="1 2">
    <name type="scientific">Apiospora aurea</name>
    <dbReference type="NCBI Taxonomy" id="335848"/>
    <lineage>
        <taxon>Eukaryota</taxon>
        <taxon>Fungi</taxon>
        <taxon>Dikarya</taxon>
        <taxon>Ascomycota</taxon>
        <taxon>Pezizomycotina</taxon>
        <taxon>Sordariomycetes</taxon>
        <taxon>Xylariomycetidae</taxon>
        <taxon>Amphisphaeriales</taxon>
        <taxon>Apiosporaceae</taxon>
        <taxon>Apiospora</taxon>
    </lineage>
</organism>
<evidence type="ECO:0000313" key="1">
    <source>
        <dbReference type="EMBL" id="KAK7966739.1"/>
    </source>
</evidence>
<dbReference type="RefSeq" id="XP_066706131.1">
    <property type="nucleotide sequence ID" value="XM_066837238.1"/>
</dbReference>
<sequence length="137" mass="15713">MASCYNHAYELQRRYNSIGPKTESLRSALLILGYDAVFHGYEGMTRVPMTHQAWVKLMRRKFDDTSSPDHTIARADFEAIIGDCEAVTDMPCVNFARKLVEAFSEAKVIERYRGGFHNWGEVLVLRRTLLASAQRRI</sequence>